<feature type="repeat" description="ANK" evidence="6">
    <location>
        <begin position="223"/>
        <end position="255"/>
    </location>
</feature>
<dbReference type="Pfam" id="PF12796">
    <property type="entry name" value="Ank_2"/>
    <property type="match status" value="3"/>
</dbReference>
<keyword evidence="3 7" id="KW-0378">Hydrolase</keyword>
<feature type="repeat" description="ANK" evidence="6">
    <location>
        <begin position="190"/>
        <end position="222"/>
    </location>
</feature>
<dbReference type="Gene3D" id="1.25.40.20">
    <property type="entry name" value="Ankyrin repeat-containing domain"/>
    <property type="match status" value="5"/>
</dbReference>
<gene>
    <name evidence="9" type="ORF">DL762_001668</name>
</gene>
<dbReference type="PANTHER" id="PTHR24166">
    <property type="entry name" value="ROLLING PEBBLES, ISOFORM B"/>
    <property type="match status" value="1"/>
</dbReference>
<keyword evidence="4 7" id="KW-0720">Serine protease</keyword>
<dbReference type="InterPro" id="IPR050889">
    <property type="entry name" value="Dendritic_Spine_Reg/Scaffold"/>
</dbReference>
<dbReference type="Pfam" id="PF00023">
    <property type="entry name" value="Ank"/>
    <property type="match status" value="1"/>
</dbReference>
<feature type="active site" description="Charge relay system" evidence="7">
    <location>
        <position position="449"/>
    </location>
</feature>
<dbReference type="PROSITE" id="PS50088">
    <property type="entry name" value="ANK_REPEAT"/>
    <property type="match status" value="8"/>
</dbReference>
<evidence type="ECO:0000256" key="7">
    <source>
        <dbReference type="PROSITE-ProRule" id="PRU01240"/>
    </source>
</evidence>
<feature type="active site" description="Charge relay system" evidence="7">
    <location>
        <position position="646"/>
    </location>
</feature>
<protein>
    <recommendedName>
        <fullName evidence="8">Peptidase S8/S53 domain-containing protein</fullName>
    </recommendedName>
</protein>
<keyword evidence="1 7" id="KW-0645">Protease</keyword>
<feature type="repeat" description="ANK" evidence="6">
    <location>
        <begin position="323"/>
        <end position="355"/>
    </location>
</feature>
<dbReference type="InterPro" id="IPR000209">
    <property type="entry name" value="Peptidase_S8/S53_dom"/>
</dbReference>
<evidence type="ECO:0000256" key="6">
    <source>
        <dbReference type="PROSITE-ProRule" id="PRU00023"/>
    </source>
</evidence>
<comment type="similarity">
    <text evidence="7">Belongs to the peptidase S8 family.</text>
</comment>
<evidence type="ECO:0000256" key="4">
    <source>
        <dbReference type="ARBA" id="ARBA00022825"/>
    </source>
</evidence>
<dbReference type="CDD" id="cd00306">
    <property type="entry name" value="Peptidases_S8_S53"/>
    <property type="match status" value="1"/>
</dbReference>
<evidence type="ECO:0000256" key="3">
    <source>
        <dbReference type="ARBA" id="ARBA00022801"/>
    </source>
</evidence>
<feature type="domain" description="Peptidase S8/S53" evidence="8">
    <location>
        <begin position="443"/>
        <end position="680"/>
    </location>
</feature>
<accession>A0ABY0HFP0</accession>
<dbReference type="PROSITE" id="PS50297">
    <property type="entry name" value="ANK_REP_REGION"/>
    <property type="match status" value="8"/>
</dbReference>
<comment type="caution">
    <text evidence="9">The sequence shown here is derived from an EMBL/GenBank/DDBJ whole genome shotgun (WGS) entry which is preliminary data.</text>
</comment>
<dbReference type="Gene3D" id="3.40.50.200">
    <property type="entry name" value="Peptidase S8/S53 domain"/>
    <property type="match status" value="1"/>
</dbReference>
<dbReference type="SMART" id="SM00248">
    <property type="entry name" value="ANK"/>
    <property type="match status" value="10"/>
</dbReference>
<dbReference type="InterPro" id="IPR036852">
    <property type="entry name" value="Peptidase_S8/S53_dom_sf"/>
</dbReference>
<feature type="repeat" description="ANK" evidence="6">
    <location>
        <begin position="91"/>
        <end position="123"/>
    </location>
</feature>
<dbReference type="Proteomes" id="UP000294003">
    <property type="component" value="Unassembled WGS sequence"/>
</dbReference>
<feature type="active site" description="Charge relay system" evidence="7">
    <location>
        <position position="491"/>
    </location>
</feature>
<evidence type="ECO:0000313" key="10">
    <source>
        <dbReference type="Proteomes" id="UP000294003"/>
    </source>
</evidence>
<dbReference type="Pfam" id="PF13857">
    <property type="entry name" value="Ank_5"/>
    <property type="match status" value="1"/>
</dbReference>
<name>A0ABY0HFP0_9PEZI</name>
<feature type="repeat" description="ANK" evidence="6">
    <location>
        <begin position="51"/>
        <end position="76"/>
    </location>
</feature>
<dbReference type="InterPro" id="IPR002110">
    <property type="entry name" value="Ankyrin_rpt"/>
</dbReference>
<dbReference type="InterPro" id="IPR036770">
    <property type="entry name" value="Ankyrin_rpt-contain_sf"/>
</dbReference>
<reference evidence="9 10" key="1">
    <citation type="submission" date="2018-06" db="EMBL/GenBank/DDBJ databases">
        <title>Complete Genomes of Monosporascus.</title>
        <authorList>
            <person name="Robinson A.J."/>
            <person name="Natvig D.O."/>
        </authorList>
    </citation>
    <scope>NUCLEOTIDE SEQUENCE [LARGE SCALE GENOMIC DNA]</scope>
    <source>
        <strain evidence="9 10">CBS 609.92</strain>
    </source>
</reference>
<dbReference type="PRINTS" id="PR01415">
    <property type="entry name" value="ANKYRIN"/>
</dbReference>
<keyword evidence="2" id="KW-0677">Repeat</keyword>
<dbReference type="Pfam" id="PF00082">
    <property type="entry name" value="Peptidase_S8"/>
    <property type="match status" value="1"/>
</dbReference>
<sequence length="725" mass="77943">MGEYAPSDAVPVLGNPFQTSCTFQRPARSGRLAHAQRLLEGGADPDVHTAAGWTPLHSAAFNGHLAIVKLLIQHHAFLEREFESKTENEISKRTPLQQACLRNYPEVVEALLDAGANIEAGPPSYSPPLVFAAGKGHIAVMKVLLDRRPNINASKENGWTALHAASFNGHALVVRLLAQHGADIAALYENTRTPLHKAAEVGHVEAAAALLEAGADVNERTNEGFTPLFLAAREGKEAVAKLLLERGCRVDAHSINGRMPLHIAATNGHHPLVELLLLNGAPMEAKLDGAALTALHHAASEGFANIVHTLLNYGANIEATSRDGSTPLHLAAANGHWKVVKLLLDRHANCKARNNDKKTPLTLADENHHARVSSLLLSAEEDGDYDVSELMSNLSASGDAGTGHPDASALAGGTQGADAWLRRIDELNRLIASIPKPKDVNPIRIAVLDTGCSPDGSYFSYPGQRQRIQKEHWRDFAGSSPKPIDQDLNKHGTMVSSLLLRTARNAEIFIARIAKAAPELGIAAENVKKAIEHAQNPEGWNVDIVCMSFGFREAIPSIERAIFDAQLRESRPVLFFAAAANNGSNERELFPAYLHEVISVRGTDSLGSFVGAYDPPPMRMNEGLPLCGTLGQNVPYALGESGSGCSVATPIMAGMVAMIMQWVGYKTGDKAARRKLCTTAGIRELLKAEAVKRGNDRYYFHVWDLFANNGARCVGVVEGVMSGLP</sequence>
<dbReference type="SUPFAM" id="SSF48403">
    <property type="entry name" value="Ankyrin repeat"/>
    <property type="match status" value="1"/>
</dbReference>
<dbReference type="PANTHER" id="PTHR24166:SF48">
    <property type="entry name" value="PROTEIN VAPYRIN"/>
    <property type="match status" value="1"/>
</dbReference>
<organism evidence="9 10">
    <name type="scientific">Monosporascus cannonballus</name>
    <dbReference type="NCBI Taxonomy" id="155416"/>
    <lineage>
        <taxon>Eukaryota</taxon>
        <taxon>Fungi</taxon>
        <taxon>Dikarya</taxon>
        <taxon>Ascomycota</taxon>
        <taxon>Pezizomycotina</taxon>
        <taxon>Sordariomycetes</taxon>
        <taxon>Xylariomycetidae</taxon>
        <taxon>Xylariales</taxon>
        <taxon>Xylariales incertae sedis</taxon>
        <taxon>Monosporascus</taxon>
    </lineage>
</organism>
<keyword evidence="10" id="KW-1185">Reference proteome</keyword>
<evidence type="ECO:0000256" key="1">
    <source>
        <dbReference type="ARBA" id="ARBA00022670"/>
    </source>
</evidence>
<dbReference type="SUPFAM" id="SSF52743">
    <property type="entry name" value="Subtilisin-like"/>
    <property type="match status" value="1"/>
</dbReference>
<feature type="repeat" description="ANK" evidence="6">
    <location>
        <begin position="256"/>
        <end position="288"/>
    </location>
</feature>
<dbReference type="InterPro" id="IPR015500">
    <property type="entry name" value="Peptidase_S8_subtilisin-rel"/>
</dbReference>
<proteinExistence type="inferred from homology"/>
<feature type="repeat" description="ANK" evidence="6">
    <location>
        <begin position="290"/>
        <end position="322"/>
    </location>
</feature>
<evidence type="ECO:0000256" key="2">
    <source>
        <dbReference type="ARBA" id="ARBA00022737"/>
    </source>
</evidence>
<evidence type="ECO:0000256" key="5">
    <source>
        <dbReference type="ARBA" id="ARBA00023043"/>
    </source>
</evidence>
<evidence type="ECO:0000313" key="9">
    <source>
        <dbReference type="EMBL" id="RYO92388.1"/>
    </source>
</evidence>
<evidence type="ECO:0000259" key="8">
    <source>
        <dbReference type="Pfam" id="PF00082"/>
    </source>
</evidence>
<keyword evidence="5 6" id="KW-0040">ANK repeat</keyword>
<dbReference type="PRINTS" id="PR00723">
    <property type="entry name" value="SUBTILISIN"/>
</dbReference>
<feature type="repeat" description="ANK" evidence="6">
    <location>
        <begin position="157"/>
        <end position="189"/>
    </location>
</feature>
<dbReference type="PROSITE" id="PS51892">
    <property type="entry name" value="SUBTILASE"/>
    <property type="match status" value="1"/>
</dbReference>
<dbReference type="EMBL" id="QJNS01000028">
    <property type="protein sequence ID" value="RYO92388.1"/>
    <property type="molecule type" value="Genomic_DNA"/>
</dbReference>